<reference evidence="1" key="1">
    <citation type="journal article" date="2018" name="Antonie Van Leeuwenhoek">
        <title>Proteinivorax hydrogeniformans sp. nov., an anaerobic, haloalkaliphilic bacterium fermenting proteinaceous compounds with high hydrogen production.</title>
        <authorList>
            <person name="Boltyanskaya Y."/>
            <person name="Detkova E."/>
            <person name="Pimenov N."/>
            <person name="Kevbrin V."/>
        </authorList>
    </citation>
    <scope>NUCLEOTIDE SEQUENCE</scope>
    <source>
        <strain evidence="1">Z-710</strain>
    </source>
</reference>
<dbReference type="RefSeq" id="WP_353893525.1">
    <property type="nucleotide sequence ID" value="NZ_CP159485.1"/>
</dbReference>
<evidence type="ECO:0000313" key="1">
    <source>
        <dbReference type="EMBL" id="XCI28975.1"/>
    </source>
</evidence>
<name>A0AAU8HUD1_9FIRM</name>
<reference evidence="1" key="2">
    <citation type="submission" date="2024-06" db="EMBL/GenBank/DDBJ databases">
        <authorList>
            <person name="Petrova K.O."/>
            <person name="Toshchakov S.V."/>
            <person name="Boltjanskaja Y.V."/>
            <person name="Kevbrin V.V."/>
        </authorList>
    </citation>
    <scope>NUCLEOTIDE SEQUENCE</scope>
    <source>
        <strain evidence="1">Z-710</strain>
    </source>
</reference>
<protein>
    <recommendedName>
        <fullName evidence="2">Methyl-accepting chemotaxis protein</fullName>
    </recommendedName>
</protein>
<sequence length="80" mass="8592">MKLRGKILATILTAVILVFLVITGINLVSSRTVAQQQATEVAEAVAENYASEIQETLNTAKNTAKNLSINITTMLNNDMG</sequence>
<accession>A0AAU8HUD1</accession>
<organism evidence="1">
    <name type="scientific">Proteinivorax hydrogeniformans</name>
    <dbReference type="NCBI Taxonomy" id="1826727"/>
    <lineage>
        <taxon>Bacteria</taxon>
        <taxon>Bacillati</taxon>
        <taxon>Bacillota</taxon>
        <taxon>Clostridia</taxon>
        <taxon>Eubacteriales</taxon>
        <taxon>Proteinivoracaceae</taxon>
        <taxon>Proteinivorax</taxon>
    </lineage>
</organism>
<proteinExistence type="predicted"/>
<gene>
    <name evidence="1" type="ORF">PRVXH_000271</name>
</gene>
<dbReference type="EMBL" id="CP159485">
    <property type="protein sequence ID" value="XCI28975.1"/>
    <property type="molecule type" value="Genomic_DNA"/>
</dbReference>
<dbReference type="AlphaFoldDB" id="A0AAU8HUD1"/>
<evidence type="ECO:0008006" key="2">
    <source>
        <dbReference type="Google" id="ProtNLM"/>
    </source>
</evidence>